<sequence length="69" mass="7745">MSTNSNQPPSPSKIPKLLTVKQVSDITNFSVREVRRWIADSQLPACKFGRALRVSEPDLAMLIAKKKYS</sequence>
<name>A0ABS6IGG2_9HYPH</name>
<dbReference type="RefSeq" id="WP_216958073.1">
    <property type="nucleotide sequence ID" value="NZ_JAHOPB010000001.1"/>
</dbReference>
<dbReference type="InterPro" id="IPR041657">
    <property type="entry name" value="HTH_17"/>
</dbReference>
<dbReference type="EMBL" id="JAHOPB010000001">
    <property type="protein sequence ID" value="MBU8873687.1"/>
    <property type="molecule type" value="Genomic_DNA"/>
</dbReference>
<feature type="domain" description="Helix-turn-helix" evidence="1">
    <location>
        <begin position="17"/>
        <end position="66"/>
    </location>
</feature>
<dbReference type="Pfam" id="PF12728">
    <property type="entry name" value="HTH_17"/>
    <property type="match status" value="1"/>
</dbReference>
<evidence type="ECO:0000313" key="2">
    <source>
        <dbReference type="EMBL" id="MBU8873687.1"/>
    </source>
</evidence>
<protein>
    <submittedName>
        <fullName evidence="2">Helix-turn-helix domain-containing protein</fullName>
    </submittedName>
</protein>
<dbReference type="Proteomes" id="UP000727907">
    <property type="component" value="Unassembled WGS sequence"/>
</dbReference>
<dbReference type="InterPro" id="IPR010093">
    <property type="entry name" value="SinI_DNA-bd"/>
</dbReference>
<keyword evidence="3" id="KW-1185">Reference proteome</keyword>
<reference evidence="2 3" key="1">
    <citation type="submission" date="2021-06" db="EMBL/GenBank/DDBJ databases">
        <authorList>
            <person name="Lee D.H."/>
        </authorList>
    </citation>
    <scope>NUCLEOTIDE SEQUENCE [LARGE SCALE GENOMIC DNA]</scope>
    <source>
        <strain evidence="2 3">MMS21-HV4-11</strain>
    </source>
</reference>
<comment type="caution">
    <text evidence="2">The sequence shown here is derived from an EMBL/GenBank/DDBJ whole genome shotgun (WGS) entry which is preliminary data.</text>
</comment>
<gene>
    <name evidence="2" type="ORF">KQ910_07920</name>
</gene>
<evidence type="ECO:0000313" key="3">
    <source>
        <dbReference type="Proteomes" id="UP000727907"/>
    </source>
</evidence>
<accession>A0ABS6IGG2</accession>
<organism evidence="2 3">
    <name type="scientific">Reyranella humidisoli</name>
    <dbReference type="NCBI Taxonomy" id="2849149"/>
    <lineage>
        <taxon>Bacteria</taxon>
        <taxon>Pseudomonadati</taxon>
        <taxon>Pseudomonadota</taxon>
        <taxon>Alphaproteobacteria</taxon>
        <taxon>Hyphomicrobiales</taxon>
        <taxon>Reyranellaceae</taxon>
        <taxon>Reyranella</taxon>
    </lineage>
</organism>
<evidence type="ECO:0000259" key="1">
    <source>
        <dbReference type="Pfam" id="PF12728"/>
    </source>
</evidence>
<dbReference type="NCBIfam" id="TIGR01764">
    <property type="entry name" value="excise"/>
    <property type="match status" value="1"/>
</dbReference>
<proteinExistence type="predicted"/>